<evidence type="ECO:0000313" key="8">
    <source>
        <dbReference type="EMBL" id="AEP35323.1"/>
    </source>
</evidence>
<dbReference type="AlphaFoldDB" id="G4NNL0"/>
<dbReference type="UniPathway" id="UPA00056">
    <property type="reaction ID" value="UER00093"/>
</dbReference>
<keyword evidence="4 7" id="KW-0808">Transferase</keyword>
<keyword evidence="5 7" id="KW-0548">Nucleotidyltransferase</keyword>
<evidence type="ECO:0000256" key="5">
    <source>
        <dbReference type="ARBA" id="ARBA00022695"/>
    </source>
</evidence>
<dbReference type="Gene3D" id="3.90.550.10">
    <property type="entry name" value="Spore Coat Polysaccharide Biosynthesis Protein SpsA, Chain A"/>
    <property type="match status" value="1"/>
</dbReference>
<evidence type="ECO:0000256" key="6">
    <source>
        <dbReference type="ARBA" id="ARBA00023229"/>
    </source>
</evidence>
<reference evidence="8 9" key="1">
    <citation type="journal article" date="2011" name="J. Exp. Med.">
        <title>A live-attenuated chlamydial vaccine protects against trachoma in nonhuman primates.</title>
        <authorList>
            <person name="Kari L."/>
            <person name="Whitmire W.M."/>
            <person name="Olivares-Zavaleta N."/>
            <person name="Goheen M.M."/>
            <person name="Taylor L.D."/>
            <person name="Carlson J.H."/>
            <person name="Sturdevant G.L."/>
            <person name="Lu C."/>
            <person name="Bakios L.E."/>
            <person name="Randall L.B."/>
            <person name="Parnell M.J."/>
            <person name="Zhong G."/>
            <person name="Caldwell H.D."/>
        </authorList>
    </citation>
    <scope>NUCLEOTIDE SEQUENCE [LARGE SCALE GENOMIC DNA]</scope>
    <source>
        <strain evidence="8 9">A2497</strain>
    </source>
</reference>
<evidence type="ECO:0000313" key="9">
    <source>
        <dbReference type="Proteomes" id="UP000009287"/>
    </source>
</evidence>
<dbReference type="PROSITE" id="PS01295">
    <property type="entry name" value="ISPD"/>
    <property type="match status" value="1"/>
</dbReference>
<dbReference type="PANTHER" id="PTHR32125:SF4">
    <property type="entry name" value="2-C-METHYL-D-ERYTHRITOL 4-PHOSPHATE CYTIDYLYLTRANSFERASE, CHLOROPLASTIC"/>
    <property type="match status" value="1"/>
</dbReference>
<dbReference type="InterPro" id="IPR001228">
    <property type="entry name" value="IspD"/>
</dbReference>
<dbReference type="InterPro" id="IPR034683">
    <property type="entry name" value="IspD/TarI"/>
</dbReference>
<gene>
    <name evidence="7" type="primary">ispD</name>
    <name evidence="8" type="ordered locus">CTO_0505</name>
</gene>
<dbReference type="EC" id="2.7.7.60" evidence="7"/>
<dbReference type="Pfam" id="PF01128">
    <property type="entry name" value="IspD"/>
    <property type="match status" value="1"/>
</dbReference>
<protein>
    <recommendedName>
        <fullName evidence="7">2-C-methyl-D-erythritol 4-phosphate cytidylyltransferase</fullName>
        <ecNumber evidence="7">2.7.7.60</ecNumber>
    </recommendedName>
    <alternativeName>
        <fullName evidence="7">4-diphosphocytidyl-2C-methyl-D-erythritol synthase</fullName>
    </alternativeName>
    <alternativeName>
        <fullName evidence="7">MEP cytidylyltransferase</fullName>
        <shortName evidence="7">MCT</shortName>
    </alternativeName>
</protein>
<evidence type="ECO:0000256" key="4">
    <source>
        <dbReference type="ARBA" id="ARBA00022679"/>
    </source>
</evidence>
<evidence type="ECO:0000256" key="1">
    <source>
        <dbReference type="ARBA" id="ARBA00001282"/>
    </source>
</evidence>
<dbReference type="KEGG" id="cty:CTR_4641"/>
<comment type="function">
    <text evidence="7">Catalyzes the formation of 4-diphosphocytidyl-2-C-methyl-D-erythritol from CTP and 2-C-methyl-D-erythritol 4-phosphate (MEP).</text>
</comment>
<dbReference type="EMBL" id="CP002401">
    <property type="protein sequence ID" value="AEP35323.1"/>
    <property type="molecule type" value="Genomic_DNA"/>
</dbReference>
<comment type="pathway">
    <text evidence="2 7">Isoprenoid biosynthesis; isopentenyl diphosphate biosynthesis via DXP pathway; isopentenyl diphosphate from 1-deoxy-D-xylulose 5-phosphate: step 2/6.</text>
</comment>
<accession>G4NNL0</accession>
<dbReference type="InterPro" id="IPR018294">
    <property type="entry name" value="ISPD_synthase_CS"/>
</dbReference>
<feature type="site" description="Transition state stabilizer" evidence="7">
    <location>
        <position position="24"/>
    </location>
</feature>
<evidence type="ECO:0000256" key="7">
    <source>
        <dbReference type="HAMAP-Rule" id="MF_00108"/>
    </source>
</evidence>
<dbReference type="PATRIC" id="fig|580047.4.peg.511"/>
<dbReference type="RefSeq" id="WP_009871820.1">
    <property type="nucleotide sequence ID" value="NC_016798.1"/>
</dbReference>
<dbReference type="CDD" id="cd02516">
    <property type="entry name" value="CDP-ME_synthetase"/>
    <property type="match status" value="1"/>
</dbReference>
<accession>H1ZPK2</accession>
<organism evidence="8 9">
    <name type="scientific">Chlamydia trachomatis serovar A (strain A2497)</name>
    <dbReference type="NCBI Taxonomy" id="580047"/>
    <lineage>
        <taxon>Bacteria</taxon>
        <taxon>Pseudomonadati</taxon>
        <taxon>Chlamydiota</taxon>
        <taxon>Chlamydiia</taxon>
        <taxon>Chlamydiales</taxon>
        <taxon>Chlamydiaceae</taxon>
        <taxon>Chlamydia/Chlamydophila group</taxon>
        <taxon>Chlamydia</taxon>
    </lineage>
</organism>
<evidence type="ECO:0000256" key="3">
    <source>
        <dbReference type="ARBA" id="ARBA00009789"/>
    </source>
</evidence>
<feature type="site" description="Positions MEP for the nucleophilic attack" evidence="7">
    <location>
        <position position="198"/>
    </location>
</feature>
<dbReference type="PANTHER" id="PTHR32125">
    <property type="entry name" value="2-C-METHYL-D-ERYTHRITOL 4-PHOSPHATE CYTIDYLYLTRANSFERASE, CHLOROPLASTIC"/>
    <property type="match status" value="1"/>
</dbReference>
<dbReference type="GO" id="GO:0050518">
    <property type="term" value="F:2-C-methyl-D-erythritol 4-phosphate cytidylyltransferase activity"/>
    <property type="evidence" value="ECO:0007669"/>
    <property type="project" value="UniProtKB-UniRule"/>
</dbReference>
<comment type="catalytic activity">
    <reaction evidence="1 7">
        <text>2-C-methyl-D-erythritol 4-phosphate + CTP + H(+) = 4-CDP-2-C-methyl-D-erythritol + diphosphate</text>
        <dbReference type="Rhea" id="RHEA:13429"/>
        <dbReference type="ChEBI" id="CHEBI:15378"/>
        <dbReference type="ChEBI" id="CHEBI:33019"/>
        <dbReference type="ChEBI" id="CHEBI:37563"/>
        <dbReference type="ChEBI" id="CHEBI:57823"/>
        <dbReference type="ChEBI" id="CHEBI:58262"/>
        <dbReference type="EC" id="2.7.7.60"/>
    </reaction>
</comment>
<name>G4NNL0_CHLT4</name>
<comment type="similarity">
    <text evidence="3 7">Belongs to the IspD/TarI cytidylyltransferase family. IspD subfamily.</text>
</comment>
<feature type="site" description="Positions MEP for the nucleophilic attack" evidence="7">
    <location>
        <position position="142"/>
    </location>
</feature>
<dbReference type="NCBIfam" id="TIGR00453">
    <property type="entry name" value="ispD"/>
    <property type="match status" value="1"/>
</dbReference>
<proteinExistence type="inferred from homology"/>
<sequence>MNLSCSLVLLGGGKGERFNSLQPKQYTHLCGEPLILHALHAYQRLPFVQEVVVVCEEQYRELFLPYSVKFASPGTLRQDSVFSGLQQVSTPWVCIHDGVRPFVYADEVIEVCSAARKTGAAALASPATYTIKSCAPVRTLDRDALAVIHTPQCLDTEVLREGLLLARAMDFSLSDDTEAAELLGIEPTLVFSNRVQIKVTYPEDLLFAETLLSKSSTYK</sequence>
<dbReference type="InterPro" id="IPR050088">
    <property type="entry name" value="IspD/TarI_cytidylyltransf_bact"/>
</dbReference>
<dbReference type="SUPFAM" id="SSF53448">
    <property type="entry name" value="Nucleotide-diphospho-sugar transferases"/>
    <property type="match status" value="1"/>
</dbReference>
<dbReference type="Proteomes" id="UP000009287">
    <property type="component" value="Chromosome"/>
</dbReference>
<dbReference type="KEGG" id="cra:CTO_0505"/>
<keyword evidence="6 7" id="KW-0414">Isoprene biosynthesis</keyword>
<evidence type="ECO:0000256" key="2">
    <source>
        <dbReference type="ARBA" id="ARBA00004787"/>
    </source>
</evidence>
<dbReference type="InterPro" id="IPR029044">
    <property type="entry name" value="Nucleotide-diphossugar_trans"/>
</dbReference>
<feature type="site" description="Transition state stabilizer" evidence="7">
    <location>
        <position position="17"/>
    </location>
</feature>
<dbReference type="SMR" id="G4NNL0"/>
<dbReference type="GO" id="GO:0019288">
    <property type="term" value="P:isopentenyl diphosphate biosynthetic process, methylerythritol 4-phosphate pathway"/>
    <property type="evidence" value="ECO:0007669"/>
    <property type="project" value="UniProtKB-UniRule"/>
</dbReference>
<dbReference type="HAMAP" id="MF_00108">
    <property type="entry name" value="IspD"/>
    <property type="match status" value="1"/>
</dbReference>